<feature type="region of interest" description="Disordered" evidence="5">
    <location>
        <begin position="236"/>
        <end position="309"/>
    </location>
</feature>
<evidence type="ECO:0000256" key="3">
    <source>
        <dbReference type="ARBA" id="ARBA00023004"/>
    </source>
</evidence>
<keyword evidence="3 4" id="KW-0408">Iron</keyword>
<evidence type="ECO:0000313" key="7">
    <source>
        <dbReference type="EMBL" id="QDT58944.1"/>
    </source>
</evidence>
<feature type="compositionally biased region" description="Polar residues" evidence="5">
    <location>
        <begin position="238"/>
        <end position="260"/>
    </location>
</feature>
<protein>
    <submittedName>
        <fullName evidence="7">Cytochrome c</fullName>
    </submittedName>
</protein>
<evidence type="ECO:0000256" key="1">
    <source>
        <dbReference type="ARBA" id="ARBA00022617"/>
    </source>
</evidence>
<dbReference type="Gene3D" id="1.25.10.10">
    <property type="entry name" value="Leucine-rich Repeat Variant"/>
    <property type="match status" value="1"/>
</dbReference>
<dbReference type="InterPro" id="IPR011989">
    <property type="entry name" value="ARM-like"/>
</dbReference>
<dbReference type="InterPro" id="IPR016024">
    <property type="entry name" value="ARM-type_fold"/>
</dbReference>
<evidence type="ECO:0000259" key="6">
    <source>
        <dbReference type="PROSITE" id="PS51007"/>
    </source>
</evidence>
<dbReference type="Gene3D" id="2.120.10.30">
    <property type="entry name" value="TolB, C-terminal domain"/>
    <property type="match status" value="1"/>
</dbReference>
<dbReference type="SUPFAM" id="SSF50952">
    <property type="entry name" value="Soluble quinoprotein glucose dehydrogenase"/>
    <property type="match status" value="1"/>
</dbReference>
<dbReference type="SUPFAM" id="SSF49785">
    <property type="entry name" value="Galactose-binding domain-like"/>
    <property type="match status" value="1"/>
</dbReference>
<keyword evidence="2 4" id="KW-0479">Metal-binding</keyword>
<dbReference type="Proteomes" id="UP000315003">
    <property type="component" value="Chromosome"/>
</dbReference>
<dbReference type="PANTHER" id="PTHR33546">
    <property type="entry name" value="LARGE, MULTIFUNCTIONAL SECRETED PROTEIN-RELATED"/>
    <property type="match status" value="1"/>
</dbReference>
<dbReference type="Gene3D" id="1.10.760.10">
    <property type="entry name" value="Cytochrome c-like domain"/>
    <property type="match status" value="1"/>
</dbReference>
<dbReference type="Gene3D" id="2.60.120.260">
    <property type="entry name" value="Galactose-binding domain-like"/>
    <property type="match status" value="1"/>
</dbReference>
<evidence type="ECO:0000256" key="2">
    <source>
        <dbReference type="ARBA" id="ARBA00022723"/>
    </source>
</evidence>
<dbReference type="InterPro" id="IPR008979">
    <property type="entry name" value="Galactose-bd-like_sf"/>
</dbReference>
<feature type="domain" description="Cytochrome c" evidence="6">
    <location>
        <begin position="1248"/>
        <end position="1383"/>
    </location>
</feature>
<dbReference type="SUPFAM" id="SSF46626">
    <property type="entry name" value="Cytochrome c"/>
    <property type="match status" value="1"/>
</dbReference>
<evidence type="ECO:0000256" key="4">
    <source>
        <dbReference type="PROSITE-ProRule" id="PRU00433"/>
    </source>
</evidence>
<dbReference type="PANTHER" id="PTHR33546:SF1">
    <property type="entry name" value="LARGE, MULTIFUNCTIONAL SECRETED PROTEIN"/>
    <property type="match status" value="1"/>
</dbReference>
<dbReference type="SUPFAM" id="SSF48371">
    <property type="entry name" value="ARM repeat"/>
    <property type="match status" value="2"/>
</dbReference>
<dbReference type="Pfam" id="PF13646">
    <property type="entry name" value="HEAT_2"/>
    <property type="match status" value="1"/>
</dbReference>
<dbReference type="Pfam" id="PF23500">
    <property type="entry name" value="DUF7133"/>
    <property type="match status" value="1"/>
</dbReference>
<dbReference type="InterPro" id="IPR013427">
    <property type="entry name" value="Haem-bd_dom_put"/>
</dbReference>
<dbReference type="InterPro" id="IPR036909">
    <property type="entry name" value="Cyt_c-like_dom_sf"/>
</dbReference>
<dbReference type="NCBIfam" id="TIGR02603">
    <property type="entry name" value="CxxCH_TIGR02603"/>
    <property type="match status" value="1"/>
</dbReference>
<dbReference type="PROSITE" id="PS51007">
    <property type="entry name" value="CYTC"/>
    <property type="match status" value="1"/>
</dbReference>
<name>A0A517SS40_9BACT</name>
<dbReference type="EMBL" id="CP036272">
    <property type="protein sequence ID" value="QDT58944.1"/>
    <property type="molecule type" value="Genomic_DNA"/>
</dbReference>
<dbReference type="InterPro" id="IPR011041">
    <property type="entry name" value="Quinoprot_gluc/sorb_DH_b-prop"/>
</dbReference>
<dbReference type="Pfam" id="PF00034">
    <property type="entry name" value="Cytochrom_C"/>
    <property type="match status" value="1"/>
</dbReference>
<keyword evidence="8" id="KW-1185">Reference proteome</keyword>
<keyword evidence="1 4" id="KW-0349">Heme</keyword>
<evidence type="ECO:0000313" key="8">
    <source>
        <dbReference type="Proteomes" id="UP000315003"/>
    </source>
</evidence>
<proteinExistence type="predicted"/>
<dbReference type="InterPro" id="IPR055557">
    <property type="entry name" value="DUF7133"/>
</dbReference>
<dbReference type="GO" id="GO:0020037">
    <property type="term" value="F:heme binding"/>
    <property type="evidence" value="ECO:0007669"/>
    <property type="project" value="InterPro"/>
</dbReference>
<accession>A0A517SS40</accession>
<dbReference type="InterPro" id="IPR009056">
    <property type="entry name" value="Cyt_c-like_dom"/>
</dbReference>
<gene>
    <name evidence="7" type="ORF">SV7mr_14460</name>
</gene>
<dbReference type="InterPro" id="IPR011042">
    <property type="entry name" value="6-blade_b-propeller_TolB-like"/>
</dbReference>
<sequence>MAGSCLTPKVLSHGSKAIDFNGLITECADGSPHQRHRADSVPSPVPSLRSGRLAGSHRFIHSQLGSALLCCAAIVVGMFVATSMASAEEQSQWIWRFGASPEDSIPVGEQCFFRKSINLRVPATVKIEIAADDEYELFVNGTRVGSSVQSRTVDSYNATKHFQVGRNLVAIRVRNRNGDTAALAASVAVKPEKSSKWYTFRTDPSWKTSPTATQGWQAPVYDDQLWGIAATFGAPEEQTPQQVATATPKPIQNATPQNGSPAALNDGQAASRPGLPTPPEDPSKIPSRNEPTMTPPNGQGDAGNFAENTPVPQPHAAAGERFQIQKGFGIQRILSDDKVGSVISMTFNEFGHLLIGQEDGPLLLAYDDNDDGVPETVRVYCEKVTNCQGVLALNGEVFVTADGPEGLALYKLSDADRNGSLEKIQAIVNFVDHSGKTGQTSEYGAHGIKLGPDGMIYVVVGSQVKAVGEVGDGQTYRQTYEGDLLPRYEDPSGHGKDVLAPGGTVIRTNSDGTVVEHVAGGLRNAYDIVFHPGGAMFVHDSDMESDVDTAWYRSSAVFDVTEGGEFGWRSGWAKWPHYYYDRLPNLMDTGRGSPTGGVCYDHFTFPERYQNTMFLADWSQGRIINVGLKPLGSSYTATSEVFLQGQPLNVTDVEVGPEGNLFFCTGGRSTTGGIYRVVYKDGEPTDLTKLGTGIAEAVRQPQLESAWTRQKIASIKNDLGDRWNPLVAGVAYSSDNPPEYRVRAMTLMQLFGPVPSEDLLLELSETESELVRAKAASMLGRNPGPLGRSRLAELLQDRSPVVQRAAAEAMLRGQVVPKEYEVVRELISGGDRTLAFIGRRLVASMPADKFAENVLEATNVRESLVGMLALTDVDQTEQTAVRILQRSSELMSGFLSDADFVDLLRLCQVTLHRSGLDSTHVTAFGEQIAEEFPAGEPRINHEVIRLAAYMQSESVADRAIKYLESEAPYESRILVAMCLQSMSHTWNDKQRFSLLKFYEKSANRSTSGALPMYITNVTRDFCSALSVDDLQAIIEQGHIWQNAALAAIYRLDRPVSGEVASILVRLDRRLRNEKQPRDIQRRLRTAIVTMLASTDQAESTEYLRELWREEPQRRSRVSVALAQNPEGDNWDYLVRSLNVVDDDAAREVVSALLKVNVATDDPLALRHLILLGLRNQEDDHRPDNVTKLLRHWTGKQHAPTDDVMKPWQDWYAEIYPDSPPATLPPRDESTWDFDQLVSYLKSPEGRSGDPTRGRSLFLAANCAQCHRTGAVGESIGPDLTGLASRFTKREIVESILHPNHVVSDQFASKRVVTLDGKVYIGLVTEQADGTLLVRDSRNDATVVPVAEVDQILPETRSIMPSGLIDALNERDVSDLMSFIGVLPAAEVATRP</sequence>
<dbReference type="GO" id="GO:0009055">
    <property type="term" value="F:electron transfer activity"/>
    <property type="evidence" value="ECO:0007669"/>
    <property type="project" value="InterPro"/>
</dbReference>
<dbReference type="GO" id="GO:0046872">
    <property type="term" value="F:metal ion binding"/>
    <property type="evidence" value="ECO:0007669"/>
    <property type="project" value="UniProtKB-KW"/>
</dbReference>
<reference evidence="7 8" key="1">
    <citation type="submission" date="2019-02" db="EMBL/GenBank/DDBJ databases">
        <title>Deep-cultivation of Planctomycetes and their phenomic and genomic characterization uncovers novel biology.</title>
        <authorList>
            <person name="Wiegand S."/>
            <person name="Jogler M."/>
            <person name="Boedeker C."/>
            <person name="Pinto D."/>
            <person name="Vollmers J."/>
            <person name="Rivas-Marin E."/>
            <person name="Kohn T."/>
            <person name="Peeters S.H."/>
            <person name="Heuer A."/>
            <person name="Rast P."/>
            <person name="Oberbeckmann S."/>
            <person name="Bunk B."/>
            <person name="Jeske O."/>
            <person name="Meyerdierks A."/>
            <person name="Storesund J.E."/>
            <person name="Kallscheuer N."/>
            <person name="Luecker S."/>
            <person name="Lage O.M."/>
            <person name="Pohl T."/>
            <person name="Merkel B.J."/>
            <person name="Hornburger P."/>
            <person name="Mueller R.-W."/>
            <person name="Bruemmer F."/>
            <person name="Labrenz M."/>
            <person name="Spormann A.M."/>
            <person name="Op den Camp H."/>
            <person name="Overmann J."/>
            <person name="Amann R."/>
            <person name="Jetten M.S.M."/>
            <person name="Mascher T."/>
            <person name="Medema M.H."/>
            <person name="Devos D.P."/>
            <person name="Kaster A.-K."/>
            <person name="Ovreas L."/>
            <person name="Rohde M."/>
            <person name="Galperin M.Y."/>
            <person name="Jogler C."/>
        </authorList>
    </citation>
    <scope>NUCLEOTIDE SEQUENCE [LARGE SCALE GENOMIC DNA]</scope>
    <source>
        <strain evidence="7 8">SV_7m_r</strain>
    </source>
</reference>
<organism evidence="7 8">
    <name type="scientific">Stieleria bergensis</name>
    <dbReference type="NCBI Taxonomy" id="2528025"/>
    <lineage>
        <taxon>Bacteria</taxon>
        <taxon>Pseudomonadati</taxon>
        <taxon>Planctomycetota</taxon>
        <taxon>Planctomycetia</taxon>
        <taxon>Pirellulales</taxon>
        <taxon>Pirellulaceae</taxon>
        <taxon>Stieleria</taxon>
    </lineage>
</organism>
<evidence type="ECO:0000256" key="5">
    <source>
        <dbReference type="SAM" id="MobiDB-lite"/>
    </source>
</evidence>